<dbReference type="InterPro" id="IPR010767">
    <property type="entry name" value="Phage_CGC-2007_Cje0229"/>
</dbReference>
<dbReference type="RefSeq" id="WP_004581446.1">
    <property type="nucleotide sequence ID" value="NZ_AP028878.1"/>
</dbReference>
<keyword evidence="2" id="KW-1185">Reference proteome</keyword>
<dbReference type="Pfam" id="PF07087">
    <property type="entry name" value="DUF1353"/>
    <property type="match status" value="1"/>
</dbReference>
<accession>N6WNY1</accession>
<evidence type="ECO:0000313" key="2">
    <source>
        <dbReference type="Proteomes" id="UP000013165"/>
    </source>
</evidence>
<comment type="caution">
    <text evidence="1">The sequence shown here is derived from an EMBL/GenBank/DDBJ whole genome shotgun (WGS) entry which is preliminary data.</text>
</comment>
<evidence type="ECO:0000313" key="1">
    <source>
        <dbReference type="EMBL" id="ENO13221.1"/>
    </source>
</evidence>
<dbReference type="OrthoDB" id="7860705at2"/>
<dbReference type="Proteomes" id="UP000013165">
    <property type="component" value="Unassembled WGS sequence"/>
</dbReference>
<dbReference type="HOGENOM" id="CLU_1720134_0_0_6"/>
<reference evidence="1 2" key="1">
    <citation type="journal article" date="2013" name="Genome Announc.">
        <title>Genome Sequence of the Polycyclic Aromatic Hydrocarbon-Degrading Bacterium Strain Marinobacter nanhaiticus D15-8WT.</title>
        <authorList>
            <person name="Cui Z."/>
            <person name="Gao W."/>
            <person name="Li Q."/>
            <person name="Xu G."/>
            <person name="Zheng L."/>
        </authorList>
    </citation>
    <scope>NUCLEOTIDE SEQUENCE [LARGE SCALE GENOMIC DNA]</scope>
    <source>
        <strain evidence="1 2">D15-8W</strain>
    </source>
</reference>
<proteinExistence type="predicted"/>
<dbReference type="AlphaFoldDB" id="N6WNY1"/>
<sequence length="152" mass="17033">MPFVGEVETRWIVEEGLDRRMELLAPFAFIDSEGRTWPAESGDVINGASLPEAIWSRLAGTPFVGDYRRAAVVHDVACNKHIRSSRDAHRMFYEAMLEDGVDHRRAMLFYVAVRAFGPKWQEGEAPAPFDPQLPDDPDFSIVEAALDNALGE</sequence>
<organism evidence="1 2">
    <name type="scientific">Marinobacter nanhaiticus D15-8W</name>
    <dbReference type="NCBI Taxonomy" id="626887"/>
    <lineage>
        <taxon>Bacteria</taxon>
        <taxon>Pseudomonadati</taxon>
        <taxon>Pseudomonadota</taxon>
        <taxon>Gammaproteobacteria</taxon>
        <taxon>Pseudomonadales</taxon>
        <taxon>Marinobacteraceae</taxon>
        <taxon>Marinobacter</taxon>
    </lineage>
</organism>
<dbReference type="PATRIC" id="fig|626887.3.peg.3504"/>
<name>N6WNY1_9GAMM</name>
<dbReference type="EMBL" id="APLQ01000014">
    <property type="protein sequence ID" value="ENO13221.1"/>
    <property type="molecule type" value="Genomic_DNA"/>
</dbReference>
<gene>
    <name evidence="1" type="ORF">J057_17535</name>
</gene>
<protein>
    <submittedName>
        <fullName evidence="1">DUF1353 domain-containing protein</fullName>
    </submittedName>
</protein>
<dbReference type="eggNOG" id="ENOG5032DCW">
    <property type="taxonomic scope" value="Bacteria"/>
</dbReference>
<dbReference type="STRING" id="626887.J057_17535"/>